<evidence type="ECO:0000256" key="1">
    <source>
        <dbReference type="SAM" id="Phobius"/>
    </source>
</evidence>
<evidence type="ECO:0000313" key="3">
    <source>
        <dbReference type="Proteomes" id="UP000184212"/>
    </source>
</evidence>
<keyword evidence="1" id="KW-0472">Membrane</keyword>
<proteinExistence type="predicted"/>
<feature type="transmembrane region" description="Helical" evidence="1">
    <location>
        <begin position="12"/>
        <end position="30"/>
    </location>
</feature>
<keyword evidence="1" id="KW-1133">Transmembrane helix</keyword>
<organism evidence="2 3">
    <name type="scientific">Chryseolinea serpens</name>
    <dbReference type="NCBI Taxonomy" id="947013"/>
    <lineage>
        <taxon>Bacteria</taxon>
        <taxon>Pseudomonadati</taxon>
        <taxon>Bacteroidota</taxon>
        <taxon>Cytophagia</taxon>
        <taxon>Cytophagales</taxon>
        <taxon>Fulvivirgaceae</taxon>
        <taxon>Chryseolinea</taxon>
    </lineage>
</organism>
<accession>A0A1M5JHE2</accession>
<dbReference type="Proteomes" id="UP000184212">
    <property type="component" value="Unassembled WGS sequence"/>
</dbReference>
<reference evidence="2 3" key="1">
    <citation type="submission" date="2016-11" db="EMBL/GenBank/DDBJ databases">
        <authorList>
            <person name="Jaros S."/>
            <person name="Januszkiewicz K."/>
            <person name="Wedrychowicz H."/>
        </authorList>
    </citation>
    <scope>NUCLEOTIDE SEQUENCE [LARGE SCALE GENOMIC DNA]</scope>
    <source>
        <strain evidence="2 3">DSM 24574</strain>
    </source>
</reference>
<name>A0A1M5JHE2_9BACT</name>
<evidence type="ECO:0000313" key="2">
    <source>
        <dbReference type="EMBL" id="SHG40004.1"/>
    </source>
</evidence>
<keyword evidence="1" id="KW-0812">Transmembrane</keyword>
<keyword evidence="3" id="KW-1185">Reference proteome</keyword>
<dbReference type="AlphaFoldDB" id="A0A1M5JHE2"/>
<sequence>MFEWYTEKSLVIIGFGVIAVVAFAVIVNYSRSVTYPDLSSTDSLNDVVAGVEKERGAAFVTFSGEKKYRIPWADNIQYEGEFRRLSSAISPGDVILKKAFSDTIVVKHEEKKYTYVLEKAIGR</sequence>
<dbReference type="EMBL" id="FQWQ01000001">
    <property type="protein sequence ID" value="SHG40004.1"/>
    <property type="molecule type" value="Genomic_DNA"/>
</dbReference>
<protein>
    <submittedName>
        <fullName evidence="2">Uncharacterized protein</fullName>
    </submittedName>
</protein>
<gene>
    <name evidence="2" type="ORF">SAMN04488109_0062</name>
</gene>